<dbReference type="FunFam" id="3.10.250.10:FF:000007">
    <property type="entry name" value="Soluble scavenger receptor cysteine-rich domain-containing protein SSC5D"/>
    <property type="match status" value="1"/>
</dbReference>
<keyword evidence="3 6" id="KW-1015">Disulfide bond</keyword>
<dbReference type="Proteomes" id="UP001152320">
    <property type="component" value="Unassembled WGS sequence"/>
</dbReference>
<evidence type="ECO:0000256" key="6">
    <source>
        <dbReference type="PROSITE-ProRule" id="PRU00196"/>
    </source>
</evidence>
<dbReference type="AlphaFoldDB" id="A0A9Q0YAB5"/>
<feature type="disulfide bond" evidence="6">
    <location>
        <begin position="123"/>
        <end position="133"/>
    </location>
</feature>
<dbReference type="PRINTS" id="PR00258">
    <property type="entry name" value="SPERACTRCPTR"/>
</dbReference>
<dbReference type="InterPro" id="IPR036772">
    <property type="entry name" value="SRCR-like_dom_sf"/>
</dbReference>
<proteinExistence type="predicted"/>
<evidence type="ECO:0000256" key="4">
    <source>
        <dbReference type="ARBA" id="ARBA00023170"/>
    </source>
</evidence>
<keyword evidence="4" id="KW-0675">Receptor</keyword>
<reference evidence="8" key="1">
    <citation type="submission" date="2021-10" db="EMBL/GenBank/DDBJ databases">
        <title>Tropical sea cucumber genome reveals ecological adaptation and Cuvierian tubules defense mechanism.</title>
        <authorList>
            <person name="Chen T."/>
        </authorList>
    </citation>
    <scope>NUCLEOTIDE SEQUENCE</scope>
    <source>
        <strain evidence="8">Nanhai2018</strain>
        <tissue evidence="8">Muscle</tissue>
    </source>
</reference>
<evidence type="ECO:0000256" key="2">
    <source>
        <dbReference type="ARBA" id="ARBA00022737"/>
    </source>
</evidence>
<evidence type="ECO:0000256" key="1">
    <source>
        <dbReference type="ARBA" id="ARBA00022729"/>
    </source>
</evidence>
<keyword evidence="2" id="KW-0677">Repeat</keyword>
<comment type="caution">
    <text evidence="8">The sequence shown here is derived from an EMBL/GenBank/DDBJ whole genome shotgun (WGS) entry which is preliminary data.</text>
</comment>
<dbReference type="SMART" id="SM00202">
    <property type="entry name" value="SR"/>
    <property type="match status" value="1"/>
</dbReference>
<dbReference type="Gene3D" id="3.10.250.10">
    <property type="entry name" value="SRCR-like domain"/>
    <property type="match status" value="1"/>
</dbReference>
<dbReference type="OrthoDB" id="536948at2759"/>
<evidence type="ECO:0000256" key="5">
    <source>
        <dbReference type="ARBA" id="ARBA00023180"/>
    </source>
</evidence>
<evidence type="ECO:0000259" key="7">
    <source>
        <dbReference type="PROSITE" id="PS50287"/>
    </source>
</evidence>
<dbReference type="Pfam" id="PF00530">
    <property type="entry name" value="SRCR"/>
    <property type="match status" value="1"/>
</dbReference>
<dbReference type="EMBL" id="JAIZAY010000473">
    <property type="protein sequence ID" value="KAJ8018280.1"/>
    <property type="molecule type" value="Genomic_DNA"/>
</dbReference>
<keyword evidence="5" id="KW-0325">Glycoprotein</keyword>
<keyword evidence="9" id="KW-1185">Reference proteome</keyword>
<protein>
    <submittedName>
        <fullName evidence="8">Neurotrypsin</fullName>
    </submittedName>
</protein>
<feature type="disulfide bond" evidence="6">
    <location>
        <begin position="79"/>
        <end position="143"/>
    </location>
</feature>
<keyword evidence="1" id="KW-0732">Signal</keyword>
<dbReference type="PANTHER" id="PTHR48071:SF18">
    <property type="entry name" value="DELETED IN MALIGNANT BRAIN TUMORS 1 PROTEIN-RELATED"/>
    <property type="match status" value="1"/>
</dbReference>
<name>A0A9Q0YAB5_HOLLE</name>
<dbReference type="PROSITE" id="PS00420">
    <property type="entry name" value="SRCR_1"/>
    <property type="match status" value="1"/>
</dbReference>
<dbReference type="PROSITE" id="PS50287">
    <property type="entry name" value="SRCR_2"/>
    <property type="match status" value="1"/>
</dbReference>
<sequence length="162" mass="17622">MGLGRCHGGMSAARIPQCYEYLQQCFRHERFQQGNCPIENDAGVSCQGDGVQGIRLADGFSDSSGRVEVFINGEWGTVCDDNWSLENAIVVCRQLGYHNATSAPVRAFFGEGSGSIWMDDLQCTGNETSLLECQRPPLGTHNCGHSEDAGVVCEGKQIYCSF</sequence>
<dbReference type="InterPro" id="IPR001190">
    <property type="entry name" value="SRCR"/>
</dbReference>
<evidence type="ECO:0000313" key="9">
    <source>
        <dbReference type="Proteomes" id="UP001152320"/>
    </source>
</evidence>
<dbReference type="PANTHER" id="PTHR48071">
    <property type="entry name" value="SRCR DOMAIN-CONTAINING PROTEIN"/>
    <property type="match status" value="1"/>
</dbReference>
<evidence type="ECO:0000256" key="3">
    <source>
        <dbReference type="ARBA" id="ARBA00023157"/>
    </source>
</evidence>
<dbReference type="SUPFAM" id="SSF56487">
    <property type="entry name" value="SRCR-like"/>
    <property type="match status" value="1"/>
</dbReference>
<evidence type="ECO:0000313" key="8">
    <source>
        <dbReference type="EMBL" id="KAJ8018280.1"/>
    </source>
</evidence>
<dbReference type="GO" id="GO:0016020">
    <property type="term" value="C:membrane"/>
    <property type="evidence" value="ECO:0007669"/>
    <property type="project" value="InterPro"/>
</dbReference>
<organism evidence="8 9">
    <name type="scientific">Holothuria leucospilota</name>
    <name type="common">Black long sea cucumber</name>
    <name type="synonym">Mertensiothuria leucospilota</name>
    <dbReference type="NCBI Taxonomy" id="206669"/>
    <lineage>
        <taxon>Eukaryota</taxon>
        <taxon>Metazoa</taxon>
        <taxon>Echinodermata</taxon>
        <taxon>Eleutherozoa</taxon>
        <taxon>Echinozoa</taxon>
        <taxon>Holothuroidea</taxon>
        <taxon>Aspidochirotacea</taxon>
        <taxon>Aspidochirotida</taxon>
        <taxon>Holothuriidae</taxon>
        <taxon>Holothuria</taxon>
    </lineage>
</organism>
<feature type="domain" description="SRCR" evidence="7">
    <location>
        <begin position="54"/>
        <end position="154"/>
    </location>
</feature>
<feature type="disulfide bond" evidence="6">
    <location>
        <begin position="92"/>
        <end position="153"/>
    </location>
</feature>
<gene>
    <name evidence="8" type="ORF">HOLleu_43812</name>
</gene>
<accession>A0A9Q0YAB5</accession>